<dbReference type="InterPro" id="IPR000195">
    <property type="entry name" value="Rab-GAP-TBC_dom"/>
</dbReference>
<keyword evidence="4" id="KW-1185">Reference proteome</keyword>
<dbReference type="PANTHER" id="PTHR22957">
    <property type="entry name" value="TBC1 DOMAIN FAMILY MEMBER GTPASE-ACTIVATING PROTEIN"/>
    <property type="match status" value="1"/>
</dbReference>
<reference evidence="3" key="1">
    <citation type="submission" date="2013-10" db="EMBL/GenBank/DDBJ databases">
        <title>Genomic analysis of the causative agents of coccidiosis in chickens.</title>
        <authorList>
            <person name="Reid A.J."/>
            <person name="Blake D."/>
            <person name="Billington K."/>
            <person name="Browne H."/>
            <person name="Dunn M."/>
            <person name="Hung S."/>
            <person name="Kawahara F."/>
            <person name="Miranda-Saavedra D."/>
            <person name="Mourier T."/>
            <person name="Nagra H."/>
            <person name="Otto T.D."/>
            <person name="Rawlings N."/>
            <person name="Sanchez A."/>
            <person name="Sanders M."/>
            <person name="Subramaniam C."/>
            <person name="Tay Y."/>
            <person name="Dear P."/>
            <person name="Doerig C."/>
            <person name="Gruber A."/>
            <person name="Parkinson J."/>
            <person name="Shirley M."/>
            <person name="Wan K.L."/>
            <person name="Berriman M."/>
            <person name="Tomley F."/>
            <person name="Pain A."/>
        </authorList>
    </citation>
    <scope>NUCLEOTIDE SEQUENCE [LARGE SCALE GENOMIC DNA]</scope>
    <source>
        <strain evidence="3">Houghton</strain>
    </source>
</reference>
<dbReference type="GO" id="GO:0005096">
    <property type="term" value="F:GTPase activator activity"/>
    <property type="evidence" value="ECO:0007669"/>
    <property type="project" value="TreeGrafter"/>
</dbReference>
<gene>
    <name evidence="3" type="ORF">ENH_00056520</name>
</gene>
<dbReference type="OrthoDB" id="10263206at2759"/>
<evidence type="ECO:0000313" key="3">
    <source>
        <dbReference type="EMBL" id="CDJ68612.1"/>
    </source>
</evidence>
<feature type="domain" description="Rab-GAP TBC" evidence="2">
    <location>
        <begin position="205"/>
        <end position="878"/>
    </location>
</feature>
<dbReference type="GO" id="GO:0006886">
    <property type="term" value="P:intracellular protein transport"/>
    <property type="evidence" value="ECO:0007669"/>
    <property type="project" value="TreeGrafter"/>
</dbReference>
<evidence type="ECO:0000259" key="2">
    <source>
        <dbReference type="PROSITE" id="PS50086"/>
    </source>
</evidence>
<dbReference type="Gene3D" id="1.10.472.80">
    <property type="entry name" value="Ypt/Rab-GAP domain of gyp1p, domain 3"/>
    <property type="match status" value="1"/>
</dbReference>
<dbReference type="RefSeq" id="XP_013437079.1">
    <property type="nucleotide sequence ID" value="XM_013581625.1"/>
</dbReference>
<evidence type="ECO:0000256" key="1">
    <source>
        <dbReference type="SAM" id="MobiDB-lite"/>
    </source>
</evidence>
<feature type="compositionally biased region" description="Basic and acidic residues" evidence="1">
    <location>
        <begin position="1204"/>
        <end position="1215"/>
    </location>
</feature>
<feature type="compositionally biased region" description="Low complexity" evidence="1">
    <location>
        <begin position="437"/>
        <end position="458"/>
    </location>
</feature>
<proteinExistence type="predicted"/>
<dbReference type="VEuPathDB" id="ToxoDB:ENH_00056520"/>
<feature type="region of interest" description="Disordered" evidence="1">
    <location>
        <begin position="406"/>
        <end position="461"/>
    </location>
</feature>
<dbReference type="GeneID" id="25475795"/>
<dbReference type="Gene3D" id="1.10.8.270">
    <property type="entry name" value="putative rabgap domain of human tbc1 domain family member 14 like domains"/>
    <property type="match status" value="1"/>
</dbReference>
<reference evidence="3" key="2">
    <citation type="submission" date="2013-10" db="EMBL/GenBank/DDBJ databases">
        <authorList>
            <person name="Aslett M."/>
        </authorList>
    </citation>
    <scope>NUCLEOTIDE SEQUENCE [LARGE SCALE GENOMIC DNA]</scope>
    <source>
        <strain evidence="3">Houghton</strain>
    </source>
</reference>
<feature type="region of interest" description="Disordered" evidence="1">
    <location>
        <begin position="493"/>
        <end position="536"/>
    </location>
</feature>
<dbReference type="Proteomes" id="UP000030754">
    <property type="component" value="Unassembled WGS sequence"/>
</dbReference>
<feature type="region of interest" description="Disordered" evidence="1">
    <location>
        <begin position="1"/>
        <end position="61"/>
    </location>
</feature>
<feature type="region of interest" description="Disordered" evidence="1">
    <location>
        <begin position="997"/>
        <end position="1031"/>
    </location>
</feature>
<dbReference type="Pfam" id="PF00566">
    <property type="entry name" value="RabGAP-TBC"/>
    <property type="match status" value="1"/>
</dbReference>
<protein>
    <recommendedName>
        <fullName evidence="2">Rab-GAP TBC domain-containing protein</fullName>
    </recommendedName>
</protein>
<feature type="region of interest" description="Disordered" evidence="1">
    <location>
        <begin position="1185"/>
        <end position="1236"/>
    </location>
</feature>
<feature type="compositionally biased region" description="Polar residues" evidence="1">
    <location>
        <begin position="115"/>
        <end position="125"/>
    </location>
</feature>
<dbReference type="SMART" id="SM00164">
    <property type="entry name" value="TBC"/>
    <property type="match status" value="1"/>
</dbReference>
<dbReference type="SUPFAM" id="SSF47923">
    <property type="entry name" value="Ypt/Rab-GAP domain of gyp1p"/>
    <property type="match status" value="3"/>
</dbReference>
<dbReference type="PANTHER" id="PTHR22957:SF27">
    <property type="entry name" value="TBC1 DOMAIN FAMILY MEMBER 13"/>
    <property type="match status" value="1"/>
</dbReference>
<feature type="compositionally biased region" description="Low complexity" evidence="1">
    <location>
        <begin position="127"/>
        <end position="140"/>
    </location>
</feature>
<name>U6MWJ6_9EIME</name>
<accession>U6MWJ6</accession>
<sequence>MSSENQEGPPTPSPIYDTPDGRAQGDLTSTGASRRATGVADITGAKTRKTPAASAVETTGRSHVDRAANLLQQGASDLSCHSESIQNKLACSEKASHQRSTAPAEPAVAAESRSNDSATTCSVKMNSGRISGSSSESVDSGKLLSYGIPSGADSMKALRRHVELLIDRELNTKTRSRLETCLDALDPERLDPHLMRVVCAKGLPDGCAALRSVYWRILLHCLPLQPSEWQERRRKLREAYESYKADFIREPEAVRRLRQLQQHQQGEGAACTIGDRCTLLTTSPSAESSLASNREDFNFGTPHSGSSQLSPSISLAVVKDHPLCRSATSEWRGYWVDAEVFDQINKDVFRTRPELCFFAMNPEQTVTRQQQLHLYPPPPTRQAQSHMQRIDEVPLLVDYDLLVQQQHRQHGQQQKDSGAPVDEAMPCKTKASTRKFSSISSASGTFSNSNSSSSNELDSPLKVSTSSLRGFRLPSAFRYKKAVTPGATTVSILSDDGCSSRSEVKGESIRNSADGRSCSSRSSSGGGETPGSGERQCFAERVDKEKVGDSSPIEAFLSRGSADMQSCSVSVHSRESLDAADALEASAVAARAARMLKRQMITTKRGTEKSACSSNIDRSFCSSNSLLSNSALSQRQVASVSPPFPPLNEVKEGHVQDSCPARVDASSSATVAVVKEHQKVGTVSVSLNDDCAGGFLSSTLERGAAPTDLAAEEGKNTTQQPWRAPAGVQDVCNMVAPRRHYDVLSRLLFIYAKVNPGLCYVQGMNEILAPIYYALMTDPTYTDYEQAEAEVFYCFSEVMQQQRDAFCKALDPTEAGVQGRLSRLDTLLRQKDEEVWMHLNAVGVEPQFYALRWLLLMLTQEFEMPDVLALWDGFIADTGRPLPLLYYVCVAIIIWLRPALLAGDFTACMKLLQHLPSFDPKALISSAMRLRADDLLKTGLQDCRVSLPVGRGGRRAGDALHELDPVQHISDSLIFKQFSRAIAALSLSDSLGLVPGDAARPASSGEGEISSPCRPQTQKSEGDSSRGFVEGPDAALGRLKRLAGVGVEHAYRGASVVSQYLTSSGLSTGLASNVTSLFASDSNACSPATPPEPSEAPTAERPRQSAASKLGEFFAAAAGPSPPGILSGVPADRSQHCRATAAPVVEEQKGNPPPLIECPNSFARPFVGSRAQSFTVTGCDVAVGESPRQRSLWEDEPSTPLGERLTDSDKLETPRHSPGTESFKSPSGDGLQITIL</sequence>
<feature type="region of interest" description="Disordered" evidence="1">
    <location>
        <begin position="96"/>
        <end position="140"/>
    </location>
</feature>
<dbReference type="InterPro" id="IPR035969">
    <property type="entry name" value="Rab-GAP_TBC_sf"/>
</dbReference>
<evidence type="ECO:0000313" key="4">
    <source>
        <dbReference type="Proteomes" id="UP000030754"/>
    </source>
</evidence>
<organism evidence="3 4">
    <name type="scientific">Eimeria necatrix</name>
    <dbReference type="NCBI Taxonomy" id="51315"/>
    <lineage>
        <taxon>Eukaryota</taxon>
        <taxon>Sar</taxon>
        <taxon>Alveolata</taxon>
        <taxon>Apicomplexa</taxon>
        <taxon>Conoidasida</taxon>
        <taxon>Coccidia</taxon>
        <taxon>Eucoccidiorida</taxon>
        <taxon>Eimeriorina</taxon>
        <taxon>Eimeriidae</taxon>
        <taxon>Eimeria</taxon>
    </lineage>
</organism>
<dbReference type="EMBL" id="HG725573">
    <property type="protein sequence ID" value="CDJ68612.1"/>
    <property type="molecule type" value="Genomic_DNA"/>
</dbReference>
<dbReference type="PROSITE" id="PS50086">
    <property type="entry name" value="TBC_RABGAP"/>
    <property type="match status" value="1"/>
</dbReference>
<feature type="region of interest" description="Disordered" evidence="1">
    <location>
        <begin position="1081"/>
        <end position="1106"/>
    </location>
</feature>
<dbReference type="AlphaFoldDB" id="U6MWJ6"/>